<evidence type="ECO:0000256" key="1">
    <source>
        <dbReference type="ARBA" id="ARBA00007718"/>
    </source>
</evidence>
<dbReference type="GeneID" id="99632326"/>
<sequence length="387" mass="41809">MSAPSHRPRLAVVLFNLGGPDSPGAIKPFLVNLFTDPAILRVPAFLRGALGRFIAGRRLKPATENYALLGGRSPLLELTRQQADALEAALSGEFEARCFVAMRYWHPFSAETVAEVAAWEPDEAVLLPLYPQYSTTTTGSSLDDWQAACAAAGLRVPATALCCWHSDPGFAASTAAILRRAWEAAREALAPDVPLRILFSAHGLPESIVKRGDPYQWQVERSVEAVMARLGLPGAEHRVCYQSRATPQTWIGPSTEEAIGQAARDRVAVLVCPIAFVSEHSETLVELDMEYRDLADKEGVPGYFRVPAQNADPDFIAALAGLVRQARDSGRRLCSWAGGRQCPKAQSDCPHARAAQASLTGSPGGRRETVPARRARGAGIDRPARVQ</sequence>
<dbReference type="GO" id="GO:0005737">
    <property type="term" value="C:cytoplasm"/>
    <property type="evidence" value="ECO:0007669"/>
    <property type="project" value="UniProtKB-SubCell"/>
</dbReference>
<dbReference type="Gene3D" id="3.40.50.1400">
    <property type="match status" value="2"/>
</dbReference>
<reference evidence="10 11" key="1">
    <citation type="submission" date="2018-06" db="EMBL/GenBank/DDBJ databases">
        <authorList>
            <consortium name="Pathogen Informatics"/>
            <person name="Doyle S."/>
        </authorList>
    </citation>
    <scope>NUCLEOTIDE SEQUENCE [LARGE SCALE GENOMIC DNA]</scope>
    <source>
        <strain evidence="10 11">NCTC13291</strain>
    </source>
</reference>
<comment type="pathway">
    <text evidence="7 8">Porphyrin-containing compound metabolism; protoheme biosynthesis; protoheme from protoporphyrin-IX: step 1/1.</text>
</comment>
<dbReference type="Proteomes" id="UP000254919">
    <property type="component" value="Unassembled WGS sequence"/>
</dbReference>
<evidence type="ECO:0000256" key="7">
    <source>
        <dbReference type="HAMAP-Rule" id="MF_00323"/>
    </source>
</evidence>
<evidence type="ECO:0000256" key="4">
    <source>
        <dbReference type="ARBA" id="ARBA00023239"/>
    </source>
</evidence>
<keyword evidence="5 7" id="KW-0627">Porphyrin biosynthesis</keyword>
<evidence type="ECO:0000256" key="9">
    <source>
        <dbReference type="SAM" id="MobiDB-lite"/>
    </source>
</evidence>
<dbReference type="InterPro" id="IPR033644">
    <property type="entry name" value="Ferrochelatase_C"/>
</dbReference>
<dbReference type="Pfam" id="PF00762">
    <property type="entry name" value="Ferrochelatase"/>
    <property type="match status" value="1"/>
</dbReference>
<dbReference type="GO" id="GO:0046872">
    <property type="term" value="F:metal ion binding"/>
    <property type="evidence" value="ECO:0007669"/>
    <property type="project" value="UniProtKB-KW"/>
</dbReference>
<keyword evidence="4 7" id="KW-0456">Lyase</keyword>
<dbReference type="OrthoDB" id="9809741at2"/>
<accession>A0A379MY04</accession>
<keyword evidence="2 7" id="KW-0408">Iron</keyword>
<keyword evidence="3 7" id="KW-0350">Heme biosynthesis</keyword>
<evidence type="ECO:0000313" key="10">
    <source>
        <dbReference type="EMBL" id="SUE39414.1"/>
    </source>
</evidence>
<dbReference type="HAMAP" id="MF_00323">
    <property type="entry name" value="Ferrochelatase"/>
    <property type="match status" value="1"/>
</dbReference>
<dbReference type="PANTHER" id="PTHR11108:SF1">
    <property type="entry name" value="FERROCHELATASE, MITOCHONDRIAL"/>
    <property type="match status" value="1"/>
</dbReference>
<evidence type="ECO:0000256" key="2">
    <source>
        <dbReference type="ARBA" id="ARBA00023004"/>
    </source>
</evidence>
<evidence type="ECO:0000256" key="8">
    <source>
        <dbReference type="RuleBase" id="RU000607"/>
    </source>
</evidence>
<dbReference type="RefSeq" id="WP_037250528.1">
    <property type="nucleotide sequence ID" value="NZ_AP031462.1"/>
</dbReference>
<feature type="region of interest" description="Disordered" evidence="9">
    <location>
        <begin position="353"/>
        <end position="387"/>
    </location>
</feature>
<feature type="binding site" evidence="7">
    <location>
        <position position="282"/>
    </location>
    <ligand>
        <name>Fe(2+)</name>
        <dbReference type="ChEBI" id="CHEBI:29033"/>
    </ligand>
</feature>
<evidence type="ECO:0000256" key="6">
    <source>
        <dbReference type="ARBA" id="ARBA00024536"/>
    </source>
</evidence>
<keyword evidence="7" id="KW-0479">Metal-binding</keyword>
<dbReference type="InterPro" id="IPR033659">
    <property type="entry name" value="Ferrochelatase_N"/>
</dbReference>
<dbReference type="SUPFAM" id="SSF53800">
    <property type="entry name" value="Chelatase"/>
    <property type="match status" value="1"/>
</dbReference>
<comment type="similarity">
    <text evidence="1 7 8">Belongs to the ferrochelatase family.</text>
</comment>
<evidence type="ECO:0000256" key="5">
    <source>
        <dbReference type="ARBA" id="ARBA00023244"/>
    </source>
</evidence>
<dbReference type="GO" id="GO:0004325">
    <property type="term" value="F:ferrochelatase activity"/>
    <property type="evidence" value="ECO:0007669"/>
    <property type="project" value="UniProtKB-UniRule"/>
</dbReference>
<comment type="subcellular location">
    <subcellularLocation>
        <location evidence="7 8">Cytoplasm</location>
    </subcellularLocation>
</comment>
<dbReference type="CDD" id="cd03411">
    <property type="entry name" value="Ferrochelatase_N"/>
    <property type="match status" value="1"/>
</dbReference>
<proteinExistence type="inferred from homology"/>
<keyword evidence="7 8" id="KW-0963">Cytoplasm</keyword>
<dbReference type="GO" id="GO:0006783">
    <property type="term" value="P:heme biosynthetic process"/>
    <property type="evidence" value="ECO:0007669"/>
    <property type="project" value="UniProtKB-UniRule"/>
</dbReference>
<dbReference type="EC" id="4.98.1.1" evidence="7 8"/>
<organism evidence="10 11">
    <name type="scientific">Roseomonas mucosa</name>
    <dbReference type="NCBI Taxonomy" id="207340"/>
    <lineage>
        <taxon>Bacteria</taxon>
        <taxon>Pseudomonadati</taxon>
        <taxon>Pseudomonadota</taxon>
        <taxon>Alphaproteobacteria</taxon>
        <taxon>Acetobacterales</taxon>
        <taxon>Roseomonadaceae</taxon>
        <taxon>Roseomonas</taxon>
    </lineage>
</organism>
<dbReference type="InterPro" id="IPR001015">
    <property type="entry name" value="Ferrochelatase"/>
</dbReference>
<dbReference type="PROSITE" id="PS00534">
    <property type="entry name" value="FERROCHELATASE"/>
    <property type="match status" value="1"/>
</dbReference>
<dbReference type="AlphaFoldDB" id="A0A379MY04"/>
<name>A0A379MY04_9PROT</name>
<evidence type="ECO:0000313" key="11">
    <source>
        <dbReference type="Proteomes" id="UP000254919"/>
    </source>
</evidence>
<comment type="catalytic activity">
    <reaction evidence="6">
        <text>Fe-coproporphyrin III + 2 H(+) = coproporphyrin III + Fe(2+)</text>
        <dbReference type="Rhea" id="RHEA:49572"/>
        <dbReference type="ChEBI" id="CHEBI:15378"/>
        <dbReference type="ChEBI" id="CHEBI:29033"/>
        <dbReference type="ChEBI" id="CHEBI:68438"/>
        <dbReference type="ChEBI" id="CHEBI:131725"/>
        <dbReference type="EC" id="4.99.1.9"/>
    </reaction>
    <physiologicalReaction direction="right-to-left" evidence="6">
        <dbReference type="Rhea" id="RHEA:49574"/>
    </physiologicalReaction>
</comment>
<dbReference type="UniPathway" id="UPA00252">
    <property type="reaction ID" value="UER00325"/>
</dbReference>
<protein>
    <recommendedName>
        <fullName evidence="7 8">Ferrochelatase</fullName>
        <ecNumber evidence="7 8">4.98.1.1</ecNumber>
    </recommendedName>
    <alternativeName>
        <fullName evidence="7">Heme synthase</fullName>
    </alternativeName>
    <alternativeName>
        <fullName evidence="7">Protoheme ferro-lyase</fullName>
    </alternativeName>
</protein>
<gene>
    <name evidence="10" type="primary">hemH_1</name>
    <name evidence="7" type="synonym">hemH</name>
    <name evidence="10" type="ORF">NCTC13291_01275</name>
</gene>
<feature type="binding site" evidence="7">
    <location>
        <position position="202"/>
    </location>
    <ligand>
        <name>Fe(2+)</name>
        <dbReference type="ChEBI" id="CHEBI:29033"/>
    </ligand>
</feature>
<evidence type="ECO:0000256" key="3">
    <source>
        <dbReference type="ARBA" id="ARBA00023133"/>
    </source>
</evidence>
<comment type="function">
    <text evidence="7 8">Catalyzes the ferrous insertion into protoporphyrin IX.</text>
</comment>
<dbReference type="NCBIfam" id="TIGR00109">
    <property type="entry name" value="hemH"/>
    <property type="match status" value="1"/>
</dbReference>
<dbReference type="PANTHER" id="PTHR11108">
    <property type="entry name" value="FERROCHELATASE"/>
    <property type="match status" value="1"/>
</dbReference>
<dbReference type="InterPro" id="IPR019772">
    <property type="entry name" value="Ferrochelatase_AS"/>
</dbReference>
<comment type="catalytic activity">
    <reaction evidence="7 8">
        <text>heme b + 2 H(+) = protoporphyrin IX + Fe(2+)</text>
        <dbReference type="Rhea" id="RHEA:22584"/>
        <dbReference type="ChEBI" id="CHEBI:15378"/>
        <dbReference type="ChEBI" id="CHEBI:29033"/>
        <dbReference type="ChEBI" id="CHEBI:57306"/>
        <dbReference type="ChEBI" id="CHEBI:60344"/>
        <dbReference type="EC" id="4.98.1.1"/>
    </reaction>
</comment>
<dbReference type="CDD" id="cd00419">
    <property type="entry name" value="Ferrochelatase_C"/>
    <property type="match status" value="1"/>
</dbReference>
<dbReference type="EMBL" id="UGVN01000001">
    <property type="protein sequence ID" value="SUE39414.1"/>
    <property type="molecule type" value="Genomic_DNA"/>
</dbReference>